<evidence type="ECO:0000256" key="1">
    <source>
        <dbReference type="ARBA" id="ARBA00001946"/>
    </source>
</evidence>
<dbReference type="Pfam" id="PF03936">
    <property type="entry name" value="Terpene_synth_C"/>
    <property type="match status" value="1"/>
</dbReference>
<evidence type="ECO:0000256" key="3">
    <source>
        <dbReference type="ARBA" id="ARBA00022842"/>
    </source>
</evidence>
<dbReference type="InterPro" id="IPR001906">
    <property type="entry name" value="Terpene_synth_N"/>
</dbReference>
<evidence type="ECO:0000313" key="6">
    <source>
        <dbReference type="EMBL" id="WOL04903.1"/>
    </source>
</evidence>
<dbReference type="AlphaFoldDB" id="A0AAQ3QD83"/>
<dbReference type="SUPFAM" id="SSF48239">
    <property type="entry name" value="Terpenoid cyclases/Protein prenyltransferases"/>
    <property type="match status" value="1"/>
</dbReference>
<keyword evidence="7" id="KW-1185">Reference proteome</keyword>
<comment type="cofactor">
    <cofactor evidence="1">
        <name>Mg(2+)</name>
        <dbReference type="ChEBI" id="CHEBI:18420"/>
    </cofactor>
</comment>
<dbReference type="InterPro" id="IPR050148">
    <property type="entry name" value="Terpene_synthase-like"/>
</dbReference>
<dbReference type="GO" id="GO:0016102">
    <property type="term" value="P:diterpenoid biosynthetic process"/>
    <property type="evidence" value="ECO:0007669"/>
    <property type="project" value="TreeGrafter"/>
</dbReference>
<dbReference type="PANTHER" id="PTHR31739:SF25">
    <property type="entry name" value="(E,E)-GERANYLLINALOOL SYNTHASE"/>
    <property type="match status" value="1"/>
</dbReference>
<proteinExistence type="predicted"/>
<accession>A0AAQ3QD83</accession>
<feature type="domain" description="Terpene synthase N-terminal" evidence="4">
    <location>
        <begin position="68"/>
        <end position="252"/>
    </location>
</feature>
<dbReference type="Gene3D" id="1.10.600.10">
    <property type="entry name" value="Farnesyl Diphosphate Synthase"/>
    <property type="match status" value="1"/>
</dbReference>
<reference evidence="6 7" key="1">
    <citation type="submission" date="2023-10" db="EMBL/GenBank/DDBJ databases">
        <title>Chromosome-scale genome assembly provides insights into flower coloration mechanisms of Canna indica.</title>
        <authorList>
            <person name="Li C."/>
        </authorList>
    </citation>
    <scope>NUCLEOTIDE SEQUENCE [LARGE SCALE GENOMIC DNA]</scope>
    <source>
        <tissue evidence="6">Flower</tissue>
    </source>
</reference>
<dbReference type="GO" id="GO:0010333">
    <property type="term" value="F:terpene synthase activity"/>
    <property type="evidence" value="ECO:0007669"/>
    <property type="project" value="InterPro"/>
</dbReference>
<dbReference type="InterPro" id="IPR008930">
    <property type="entry name" value="Terpenoid_cyclase/PrenylTrfase"/>
</dbReference>
<evidence type="ECO:0000313" key="7">
    <source>
        <dbReference type="Proteomes" id="UP001327560"/>
    </source>
</evidence>
<dbReference type="SFLD" id="SFLDS00005">
    <property type="entry name" value="Isoprenoid_Synthase_Type_I"/>
    <property type="match status" value="1"/>
</dbReference>
<dbReference type="Proteomes" id="UP001327560">
    <property type="component" value="Chromosome 4"/>
</dbReference>
<evidence type="ECO:0000259" key="5">
    <source>
        <dbReference type="Pfam" id="PF03936"/>
    </source>
</evidence>
<dbReference type="GO" id="GO:0000287">
    <property type="term" value="F:magnesium ion binding"/>
    <property type="evidence" value="ECO:0007669"/>
    <property type="project" value="InterPro"/>
</dbReference>
<dbReference type="InterPro" id="IPR005630">
    <property type="entry name" value="Terpene_synthase_metal-bd"/>
</dbReference>
<feature type="domain" description="Terpene synthase metal-binding" evidence="5">
    <location>
        <begin position="315"/>
        <end position="547"/>
    </location>
</feature>
<dbReference type="SUPFAM" id="SSF48576">
    <property type="entry name" value="Terpenoid synthases"/>
    <property type="match status" value="1"/>
</dbReference>
<dbReference type="Pfam" id="PF01397">
    <property type="entry name" value="Terpene_synth"/>
    <property type="match status" value="1"/>
</dbReference>
<dbReference type="InterPro" id="IPR036965">
    <property type="entry name" value="Terpene_synth_N_sf"/>
</dbReference>
<dbReference type="SFLD" id="SFLDG01019">
    <property type="entry name" value="Terpene_Cyclase_Like_1_C_Termi"/>
    <property type="match status" value="1"/>
</dbReference>
<keyword evidence="3" id="KW-0460">Magnesium</keyword>
<evidence type="ECO:0000256" key="2">
    <source>
        <dbReference type="ARBA" id="ARBA00022723"/>
    </source>
</evidence>
<evidence type="ECO:0000259" key="4">
    <source>
        <dbReference type="Pfam" id="PF01397"/>
    </source>
</evidence>
<dbReference type="EMBL" id="CP136893">
    <property type="protein sequence ID" value="WOL04903.1"/>
    <property type="molecule type" value="Genomic_DNA"/>
</dbReference>
<organism evidence="6 7">
    <name type="scientific">Canna indica</name>
    <name type="common">Indian-shot</name>
    <dbReference type="NCBI Taxonomy" id="4628"/>
    <lineage>
        <taxon>Eukaryota</taxon>
        <taxon>Viridiplantae</taxon>
        <taxon>Streptophyta</taxon>
        <taxon>Embryophyta</taxon>
        <taxon>Tracheophyta</taxon>
        <taxon>Spermatophyta</taxon>
        <taxon>Magnoliopsida</taxon>
        <taxon>Liliopsida</taxon>
        <taxon>Zingiberales</taxon>
        <taxon>Cannaceae</taxon>
        <taxon>Canna</taxon>
    </lineage>
</organism>
<name>A0AAQ3QD83_9LILI</name>
<protein>
    <submittedName>
        <fullName evidence="6">Bifunctional levopimaradiene synthase, chloroplastic-like</fullName>
    </submittedName>
</protein>
<dbReference type="PANTHER" id="PTHR31739">
    <property type="entry name" value="ENT-COPALYL DIPHOSPHATE SYNTHASE, CHLOROPLASTIC"/>
    <property type="match status" value="1"/>
</dbReference>
<dbReference type="InterPro" id="IPR008949">
    <property type="entry name" value="Isoprenoid_synthase_dom_sf"/>
</dbReference>
<keyword evidence="2" id="KW-0479">Metal-binding</keyword>
<dbReference type="Gene3D" id="1.50.10.130">
    <property type="entry name" value="Terpene synthase, N-terminal domain"/>
    <property type="match status" value="1"/>
</dbReference>
<gene>
    <name evidence="6" type="ORF">Cni_G13626</name>
</gene>
<sequence length="606" mass="69314">MANLNYSLSLLSTHCNIPKQYISSKKPPLGVQLQHFHRHHSRQFLGHPKSIRARRTPPAPVVFCSSTFLSQSQSPLAIQEEEKQMMEGLIGDIKHELACTGERMKAEDLMEKLQLVDLIQRLGIPRFFEPQIEEILNTTFKQWDEIHGLGGGGRTVLAFRLLRLHGFSISAGVIENLEDESGKFYSFSTESHEKITDMINLYKCSQTGFPSESKIMDKAQDFSVKQLRRVLSHGNPSLLQQNNIRSEIKFALEYPRRYLLWRLESRSIIRQLWPSTGIKNKCLQLAKQDLEILQKVHKEETNEITKWWVGLGIPDLEFARNSVLKSYFSVSVAIFEPQFAAFRAAFTKTACLTIVVDDLCDLPSNDFDSISRFVDAFKRWDASLLDDLPEHKVALTCVQRTVIEQATESSKAQGRDLFPFFKALWDDLLLVFAKETEWRCKGQIPTWNEYMEIAYTSIAGIIILWTSVFLMGEMITDEVLSQVGKDSRFMYLVSLVARLANDLASLERETRDGKLVSAVNCYMREKPNCSKEGAIAAVQNLIESACRELELELFKSRGTVPECCSRAILNFARTTSFIYKRDDAFSNECDDEYEDLVKDCMYGSFE</sequence>
<dbReference type="InterPro" id="IPR034741">
    <property type="entry name" value="Terpene_cyclase-like_1_C"/>
</dbReference>